<dbReference type="EMBL" id="AP005516">
    <property type="protein sequence ID" value="BAC21592.1"/>
    <property type="molecule type" value="Genomic_DNA"/>
</dbReference>
<accession>Q8H2M7</accession>
<evidence type="ECO:0000313" key="2">
    <source>
        <dbReference type="EMBL" id="BAC21592.1"/>
    </source>
</evidence>
<feature type="compositionally biased region" description="Low complexity" evidence="1">
    <location>
        <begin position="22"/>
        <end position="33"/>
    </location>
</feature>
<sequence length="156" mass="16878">MPPTCRPFGPSRSCAANLITVSRSASPTSSSSPRSEDTAAMAPKMPLFARDGPKDVAATRRWGGRRFPETSTGMPSPLHSGSTHRRRRRSVFSSPAKRGGTRRIGEEVPRRIWGRSGAVDGEEKRPADLGGEARGGWGGEVADFFFHLCVRIKTKG</sequence>
<proteinExistence type="predicted"/>
<name>Q8H2M7_ORYSJ</name>
<evidence type="ECO:0000313" key="3">
    <source>
        <dbReference type="Proteomes" id="UP000000763"/>
    </source>
</evidence>
<dbReference type="Proteomes" id="UP000000763">
    <property type="component" value="Chromosome 7"/>
</dbReference>
<protein>
    <submittedName>
        <fullName evidence="2">Uncharacterized protein</fullName>
    </submittedName>
</protein>
<dbReference type="AlphaFoldDB" id="Q8H2M7"/>
<evidence type="ECO:0000256" key="1">
    <source>
        <dbReference type="SAM" id="MobiDB-lite"/>
    </source>
</evidence>
<reference evidence="3" key="2">
    <citation type="journal article" date="2008" name="Nucleic Acids Res.">
        <title>The rice annotation project database (RAP-DB): 2008 update.</title>
        <authorList>
            <consortium name="The rice annotation project (RAP)"/>
        </authorList>
    </citation>
    <scope>GENOME REANNOTATION</scope>
    <source>
        <strain evidence="3">cv. Nipponbare</strain>
    </source>
</reference>
<organism evidence="2 3">
    <name type="scientific">Oryza sativa subsp. japonica</name>
    <name type="common">Rice</name>
    <dbReference type="NCBI Taxonomy" id="39947"/>
    <lineage>
        <taxon>Eukaryota</taxon>
        <taxon>Viridiplantae</taxon>
        <taxon>Streptophyta</taxon>
        <taxon>Embryophyta</taxon>
        <taxon>Tracheophyta</taxon>
        <taxon>Spermatophyta</taxon>
        <taxon>Magnoliopsida</taxon>
        <taxon>Liliopsida</taxon>
        <taxon>Poales</taxon>
        <taxon>Poaceae</taxon>
        <taxon>BOP clade</taxon>
        <taxon>Oryzoideae</taxon>
        <taxon>Oryzeae</taxon>
        <taxon>Oryzinae</taxon>
        <taxon>Oryza</taxon>
        <taxon>Oryza sativa</taxon>
    </lineage>
</organism>
<feature type="region of interest" description="Disordered" evidence="1">
    <location>
        <begin position="19"/>
        <end position="135"/>
    </location>
</feature>
<gene>
    <name evidence="2" type="primary">OSJNBa0066H10.126</name>
</gene>
<reference evidence="3" key="1">
    <citation type="journal article" date="2005" name="Nature">
        <title>The map-based sequence of the rice genome.</title>
        <authorList>
            <consortium name="International rice genome sequencing project (IRGSP)"/>
            <person name="Matsumoto T."/>
            <person name="Wu J."/>
            <person name="Kanamori H."/>
            <person name="Katayose Y."/>
            <person name="Fujisawa M."/>
            <person name="Namiki N."/>
            <person name="Mizuno H."/>
            <person name="Yamamoto K."/>
            <person name="Antonio B.A."/>
            <person name="Baba T."/>
            <person name="Sakata K."/>
            <person name="Nagamura Y."/>
            <person name="Aoki H."/>
            <person name="Arikawa K."/>
            <person name="Arita K."/>
            <person name="Bito T."/>
            <person name="Chiden Y."/>
            <person name="Fujitsuka N."/>
            <person name="Fukunaka R."/>
            <person name="Hamada M."/>
            <person name="Harada C."/>
            <person name="Hayashi A."/>
            <person name="Hijishita S."/>
            <person name="Honda M."/>
            <person name="Hosokawa S."/>
            <person name="Ichikawa Y."/>
            <person name="Idonuma A."/>
            <person name="Iijima M."/>
            <person name="Ikeda M."/>
            <person name="Ikeno M."/>
            <person name="Ito K."/>
            <person name="Ito S."/>
            <person name="Ito T."/>
            <person name="Ito Y."/>
            <person name="Ito Y."/>
            <person name="Iwabuchi A."/>
            <person name="Kamiya K."/>
            <person name="Karasawa W."/>
            <person name="Kurita K."/>
            <person name="Katagiri S."/>
            <person name="Kikuta A."/>
            <person name="Kobayashi H."/>
            <person name="Kobayashi N."/>
            <person name="Machita K."/>
            <person name="Maehara T."/>
            <person name="Masukawa M."/>
            <person name="Mizubayashi T."/>
            <person name="Mukai Y."/>
            <person name="Nagasaki H."/>
            <person name="Nagata Y."/>
            <person name="Naito S."/>
            <person name="Nakashima M."/>
            <person name="Nakama Y."/>
            <person name="Nakamichi Y."/>
            <person name="Nakamura M."/>
            <person name="Meguro A."/>
            <person name="Negishi M."/>
            <person name="Ohta I."/>
            <person name="Ohta T."/>
            <person name="Okamoto M."/>
            <person name="Ono N."/>
            <person name="Saji S."/>
            <person name="Sakaguchi M."/>
            <person name="Sakai K."/>
            <person name="Shibata M."/>
            <person name="Shimokawa T."/>
            <person name="Song J."/>
            <person name="Takazaki Y."/>
            <person name="Terasawa K."/>
            <person name="Tsugane M."/>
            <person name="Tsuji K."/>
            <person name="Ueda S."/>
            <person name="Waki K."/>
            <person name="Yamagata H."/>
            <person name="Yamamoto M."/>
            <person name="Yamamoto S."/>
            <person name="Yamane H."/>
            <person name="Yoshiki S."/>
            <person name="Yoshihara R."/>
            <person name="Yukawa K."/>
            <person name="Zhong H."/>
            <person name="Yano M."/>
            <person name="Yuan Q."/>
            <person name="Ouyang S."/>
            <person name="Liu J."/>
            <person name="Jones K.M."/>
            <person name="Gansberger K."/>
            <person name="Moffat K."/>
            <person name="Hill J."/>
            <person name="Bera J."/>
            <person name="Fadrosh D."/>
            <person name="Jin S."/>
            <person name="Johri S."/>
            <person name="Kim M."/>
            <person name="Overton L."/>
            <person name="Reardon M."/>
            <person name="Tsitrin T."/>
            <person name="Vuong H."/>
            <person name="Weaver B."/>
            <person name="Ciecko A."/>
            <person name="Tallon L."/>
            <person name="Jackson J."/>
            <person name="Pai G."/>
            <person name="Aken S.V."/>
            <person name="Utterback T."/>
            <person name="Reidmuller S."/>
            <person name="Feldblyum T."/>
            <person name="Hsiao J."/>
            <person name="Zismann V."/>
            <person name="Iobst S."/>
            <person name="de Vazeille A.R."/>
            <person name="Buell C.R."/>
            <person name="Ying K."/>
            <person name="Li Y."/>
            <person name="Lu T."/>
            <person name="Huang Y."/>
            <person name="Zhao Q."/>
            <person name="Feng Q."/>
            <person name="Zhang L."/>
            <person name="Zhu J."/>
            <person name="Weng Q."/>
            <person name="Mu J."/>
            <person name="Lu Y."/>
            <person name="Fan D."/>
            <person name="Liu Y."/>
            <person name="Guan J."/>
            <person name="Zhang Y."/>
            <person name="Yu S."/>
            <person name="Liu X."/>
            <person name="Zhang Y."/>
            <person name="Hong G."/>
            <person name="Han B."/>
            <person name="Choisne N."/>
            <person name="Demange N."/>
            <person name="Orjeda G."/>
            <person name="Samain S."/>
            <person name="Cattolico L."/>
            <person name="Pelletier E."/>
            <person name="Couloux A."/>
            <person name="Segurens B."/>
            <person name="Wincker P."/>
            <person name="D'Hont A."/>
            <person name="Scarpelli C."/>
            <person name="Weissenbach J."/>
            <person name="Salanoubat M."/>
            <person name="Quetier F."/>
            <person name="Yu Y."/>
            <person name="Kim H.R."/>
            <person name="Rambo T."/>
            <person name="Currie J."/>
            <person name="Collura K."/>
            <person name="Luo M."/>
            <person name="Yang T."/>
            <person name="Ammiraju J.S.S."/>
            <person name="Engler F."/>
            <person name="Soderlund C."/>
            <person name="Wing R.A."/>
            <person name="Palmer L.E."/>
            <person name="de la Bastide M."/>
            <person name="Spiegel L."/>
            <person name="Nascimento L."/>
            <person name="Zutavern T."/>
            <person name="O'Shaughnessy A."/>
            <person name="Dike S."/>
            <person name="Dedhia N."/>
            <person name="Preston R."/>
            <person name="Balija V."/>
            <person name="McCombie W.R."/>
            <person name="Chow T."/>
            <person name="Chen H."/>
            <person name="Chung M."/>
            <person name="Chen C."/>
            <person name="Shaw J."/>
            <person name="Wu H."/>
            <person name="Hsiao K."/>
            <person name="Chao Y."/>
            <person name="Chu M."/>
            <person name="Cheng C."/>
            <person name="Hour A."/>
            <person name="Lee P."/>
            <person name="Lin S."/>
            <person name="Lin Y."/>
            <person name="Liou J."/>
            <person name="Liu S."/>
            <person name="Hsing Y."/>
            <person name="Raghuvanshi S."/>
            <person name="Mohanty A."/>
            <person name="Bharti A.K."/>
            <person name="Gaur A."/>
            <person name="Gupta V."/>
            <person name="Kumar D."/>
            <person name="Ravi V."/>
            <person name="Vij S."/>
            <person name="Kapur A."/>
            <person name="Khurana P."/>
            <person name="Khurana P."/>
            <person name="Khurana J.P."/>
            <person name="Tyagi A.K."/>
            <person name="Gaikwad K."/>
            <person name="Singh A."/>
            <person name="Dalal V."/>
            <person name="Srivastava S."/>
            <person name="Dixit A."/>
            <person name="Pal A.K."/>
            <person name="Ghazi I.A."/>
            <person name="Yadav M."/>
            <person name="Pandit A."/>
            <person name="Bhargava A."/>
            <person name="Sureshbabu K."/>
            <person name="Batra K."/>
            <person name="Sharma T.R."/>
            <person name="Mohapatra T."/>
            <person name="Singh N.K."/>
            <person name="Messing J."/>
            <person name="Nelson A.B."/>
            <person name="Fuks G."/>
            <person name="Kavchok S."/>
            <person name="Keizer G."/>
            <person name="Linton E."/>
            <person name="Llaca V."/>
            <person name="Song R."/>
            <person name="Tanyolac B."/>
            <person name="Young S."/>
            <person name="Ho-Il K."/>
            <person name="Hahn J.H."/>
            <person name="Sangsakoo G."/>
            <person name="Vanavichit A."/>
            <person name="de Mattos Luiz.A.T."/>
            <person name="Zimmer P.D."/>
            <person name="Malone G."/>
            <person name="Dellagostin O."/>
            <person name="de Oliveira A.C."/>
            <person name="Bevan M."/>
            <person name="Bancroft I."/>
            <person name="Minx P."/>
            <person name="Cordum H."/>
            <person name="Wilson R."/>
            <person name="Cheng Z."/>
            <person name="Jin W."/>
            <person name="Jiang J."/>
            <person name="Leong S.A."/>
            <person name="Iwama H."/>
            <person name="Gojobori T."/>
            <person name="Itoh T."/>
            <person name="Niimura Y."/>
            <person name="Fujii Y."/>
            <person name="Habara T."/>
            <person name="Sakai H."/>
            <person name="Sato Y."/>
            <person name="Wilson G."/>
            <person name="Kumar K."/>
            <person name="McCouch S."/>
            <person name="Juretic N."/>
            <person name="Hoen D."/>
            <person name="Wright S."/>
            <person name="Bruskiewich R."/>
            <person name="Bureau T."/>
            <person name="Miyao A."/>
            <person name="Hirochika H."/>
            <person name="Nishikawa T."/>
            <person name="Kadowaki K."/>
            <person name="Sugiura M."/>
            <person name="Burr B."/>
            <person name="Sasaki T."/>
        </authorList>
    </citation>
    <scope>NUCLEOTIDE SEQUENCE [LARGE SCALE GENOMIC DNA]</scope>
    <source>
        <strain evidence="3">cv. Nipponbare</strain>
    </source>
</reference>